<dbReference type="SUPFAM" id="SSF111331">
    <property type="entry name" value="NAD kinase/diacylglycerol kinase-like"/>
    <property type="match status" value="1"/>
</dbReference>
<dbReference type="Gene3D" id="3.40.50.10330">
    <property type="entry name" value="Probable inorganic polyphosphate/atp-NAD kinase, domain 1"/>
    <property type="match status" value="1"/>
</dbReference>
<evidence type="ECO:0000256" key="1">
    <source>
        <dbReference type="ARBA" id="ARBA00010995"/>
    </source>
</evidence>
<dbReference type="GeneID" id="20241755"/>
<dbReference type="GO" id="GO:0005739">
    <property type="term" value="C:mitochondrion"/>
    <property type="evidence" value="ECO:0007669"/>
    <property type="project" value="TreeGrafter"/>
</dbReference>
<dbReference type="CTD" id="20241755"/>
<sequence>MKKKVSYHIDIDGIIAESQSECAARNVPTICKATDRTNLEKLFKSMTEPSQDIQAAPLIYGKKFEKFAIDEFVKHRIQSTNVEHLFVKEPQALDEEFECPKLEVKRVPNTHKQARIPLNNPFNDKTCLTFDSYSLAGIEARVVNRWQFHTEAINWADVIFSAGGDGTFLLAASKIMDKSKPIIGINTDPER</sequence>
<dbReference type="GO" id="GO:0006741">
    <property type="term" value="P:NADP+ biosynthetic process"/>
    <property type="evidence" value="ECO:0007669"/>
    <property type="project" value="InterPro"/>
</dbReference>
<dbReference type="AlphaFoldDB" id="V4AHE4"/>
<protein>
    <recommendedName>
        <fullName evidence="2">NAD(+) kinase</fullName>
        <ecNumber evidence="2">2.7.1.23</ecNumber>
    </recommendedName>
</protein>
<organism evidence="3 4">
    <name type="scientific">Lottia gigantea</name>
    <name type="common">Giant owl limpet</name>
    <dbReference type="NCBI Taxonomy" id="225164"/>
    <lineage>
        <taxon>Eukaryota</taxon>
        <taxon>Metazoa</taxon>
        <taxon>Spiralia</taxon>
        <taxon>Lophotrochozoa</taxon>
        <taxon>Mollusca</taxon>
        <taxon>Gastropoda</taxon>
        <taxon>Patellogastropoda</taxon>
        <taxon>Lottioidea</taxon>
        <taxon>Lottiidae</taxon>
        <taxon>Lottia</taxon>
    </lineage>
</organism>
<dbReference type="GO" id="GO:0003951">
    <property type="term" value="F:NAD+ kinase activity"/>
    <property type="evidence" value="ECO:0007669"/>
    <property type="project" value="UniProtKB-EC"/>
</dbReference>
<accession>V4AHE4</accession>
<proteinExistence type="inferred from homology"/>
<dbReference type="RefSeq" id="XP_009045839.1">
    <property type="nucleotide sequence ID" value="XM_009047591.1"/>
</dbReference>
<dbReference type="OrthoDB" id="185618at2759"/>
<dbReference type="InterPro" id="IPR002504">
    <property type="entry name" value="NADK"/>
</dbReference>
<dbReference type="PANTHER" id="PTHR13158:SF5">
    <property type="entry name" value="NAD KINASE 2, MITOCHONDRIAL"/>
    <property type="match status" value="1"/>
</dbReference>
<comment type="similarity">
    <text evidence="1">Belongs to the NAD kinase family.</text>
</comment>
<dbReference type="HOGENOM" id="CLU_1422975_0_0_1"/>
<evidence type="ECO:0000256" key="2">
    <source>
        <dbReference type="ARBA" id="ARBA00012120"/>
    </source>
</evidence>
<name>V4AHE4_LOTGI</name>
<gene>
    <name evidence="3" type="ORF">LOTGIDRAFT_171397</name>
</gene>
<dbReference type="InterPro" id="IPR016064">
    <property type="entry name" value="NAD/diacylglycerol_kinase_sf"/>
</dbReference>
<dbReference type="EMBL" id="KB200010">
    <property type="protein sequence ID" value="ESP03459.1"/>
    <property type="molecule type" value="Genomic_DNA"/>
</dbReference>
<dbReference type="KEGG" id="lgi:LOTGIDRAFT_171397"/>
<dbReference type="Pfam" id="PF01513">
    <property type="entry name" value="NAD_kinase"/>
    <property type="match status" value="1"/>
</dbReference>
<dbReference type="STRING" id="225164.V4AHE4"/>
<reference evidence="3 4" key="1">
    <citation type="journal article" date="2013" name="Nature">
        <title>Insights into bilaterian evolution from three spiralian genomes.</title>
        <authorList>
            <person name="Simakov O."/>
            <person name="Marletaz F."/>
            <person name="Cho S.J."/>
            <person name="Edsinger-Gonzales E."/>
            <person name="Havlak P."/>
            <person name="Hellsten U."/>
            <person name="Kuo D.H."/>
            <person name="Larsson T."/>
            <person name="Lv J."/>
            <person name="Arendt D."/>
            <person name="Savage R."/>
            <person name="Osoegawa K."/>
            <person name="de Jong P."/>
            <person name="Grimwood J."/>
            <person name="Chapman J.A."/>
            <person name="Shapiro H."/>
            <person name="Aerts A."/>
            <person name="Otillar R.P."/>
            <person name="Terry A.Y."/>
            <person name="Boore J.L."/>
            <person name="Grigoriev I.V."/>
            <person name="Lindberg D.R."/>
            <person name="Seaver E.C."/>
            <person name="Weisblat D.A."/>
            <person name="Putnam N.H."/>
            <person name="Rokhsar D.S."/>
        </authorList>
    </citation>
    <scope>NUCLEOTIDE SEQUENCE [LARGE SCALE GENOMIC DNA]</scope>
</reference>
<dbReference type="Proteomes" id="UP000030746">
    <property type="component" value="Unassembled WGS sequence"/>
</dbReference>
<evidence type="ECO:0000313" key="3">
    <source>
        <dbReference type="EMBL" id="ESP03459.1"/>
    </source>
</evidence>
<evidence type="ECO:0000313" key="4">
    <source>
        <dbReference type="Proteomes" id="UP000030746"/>
    </source>
</evidence>
<dbReference type="InterPro" id="IPR017438">
    <property type="entry name" value="ATP-NAD_kinase_N"/>
</dbReference>
<keyword evidence="4" id="KW-1185">Reference proteome</keyword>
<dbReference type="EC" id="2.7.1.23" evidence="2"/>
<dbReference type="GO" id="GO:0019674">
    <property type="term" value="P:NAD+ metabolic process"/>
    <property type="evidence" value="ECO:0007669"/>
    <property type="project" value="TreeGrafter"/>
</dbReference>
<dbReference type="PANTHER" id="PTHR13158">
    <property type="match status" value="1"/>
</dbReference>